<dbReference type="Pfam" id="PF00593">
    <property type="entry name" value="TonB_dep_Rec_b-barrel"/>
    <property type="match status" value="1"/>
</dbReference>
<reference evidence="16 17" key="1">
    <citation type="submission" date="2024-03" db="EMBL/GenBank/DDBJ databases">
        <authorList>
            <person name="Jo J.-H."/>
        </authorList>
    </citation>
    <scope>NUCLEOTIDE SEQUENCE [LARGE SCALE GENOMIC DNA]</scope>
    <source>
        <strain evidence="16 17">PS1R-30</strain>
    </source>
</reference>
<dbReference type="InterPro" id="IPR012910">
    <property type="entry name" value="Plug_dom"/>
</dbReference>
<dbReference type="InterPro" id="IPR000531">
    <property type="entry name" value="Beta-barrel_TonB"/>
</dbReference>
<keyword evidence="16" id="KW-0675">Receptor</keyword>
<keyword evidence="4" id="KW-0410">Iron transport</keyword>
<dbReference type="CDD" id="cd01347">
    <property type="entry name" value="ligand_gated_channel"/>
    <property type="match status" value="1"/>
</dbReference>
<evidence type="ECO:0000256" key="12">
    <source>
        <dbReference type="RuleBase" id="RU003357"/>
    </source>
</evidence>
<feature type="domain" description="TonB-dependent receptor-like beta-barrel" evidence="14">
    <location>
        <begin position="287"/>
        <end position="711"/>
    </location>
</feature>
<protein>
    <submittedName>
        <fullName evidence="16">TonB-dependent receptor</fullName>
    </submittedName>
</protein>
<feature type="signal peptide" evidence="13">
    <location>
        <begin position="1"/>
        <end position="24"/>
    </location>
</feature>
<dbReference type="EMBL" id="JBBHJZ010000005">
    <property type="protein sequence ID" value="MEJ5979001.1"/>
    <property type="molecule type" value="Genomic_DNA"/>
</dbReference>
<dbReference type="Gene3D" id="2.40.170.20">
    <property type="entry name" value="TonB-dependent receptor, beta-barrel domain"/>
    <property type="match status" value="1"/>
</dbReference>
<gene>
    <name evidence="16" type="ORF">WG901_20275</name>
</gene>
<evidence type="ECO:0000256" key="13">
    <source>
        <dbReference type="SAM" id="SignalP"/>
    </source>
</evidence>
<evidence type="ECO:0000256" key="1">
    <source>
        <dbReference type="ARBA" id="ARBA00004571"/>
    </source>
</evidence>
<dbReference type="PROSITE" id="PS52016">
    <property type="entry name" value="TONB_DEPENDENT_REC_3"/>
    <property type="match status" value="1"/>
</dbReference>
<evidence type="ECO:0000256" key="2">
    <source>
        <dbReference type="ARBA" id="ARBA00022448"/>
    </source>
</evidence>
<name>A0ABU8S0X3_9SPHN</name>
<dbReference type="PANTHER" id="PTHR32552">
    <property type="entry name" value="FERRICHROME IRON RECEPTOR-RELATED"/>
    <property type="match status" value="1"/>
</dbReference>
<keyword evidence="10 11" id="KW-0998">Cell outer membrane</keyword>
<dbReference type="InterPro" id="IPR036942">
    <property type="entry name" value="Beta-barrel_TonB_sf"/>
</dbReference>
<dbReference type="Pfam" id="PF07715">
    <property type="entry name" value="Plug"/>
    <property type="match status" value="1"/>
</dbReference>
<keyword evidence="7" id="KW-0406">Ion transport</keyword>
<feature type="domain" description="TonB-dependent receptor plug" evidence="15">
    <location>
        <begin position="49"/>
        <end position="159"/>
    </location>
</feature>
<evidence type="ECO:0000259" key="15">
    <source>
        <dbReference type="Pfam" id="PF07715"/>
    </source>
</evidence>
<evidence type="ECO:0000313" key="16">
    <source>
        <dbReference type="EMBL" id="MEJ5979001.1"/>
    </source>
</evidence>
<evidence type="ECO:0000256" key="11">
    <source>
        <dbReference type="PROSITE-ProRule" id="PRU01360"/>
    </source>
</evidence>
<comment type="similarity">
    <text evidence="11 12">Belongs to the TonB-dependent receptor family.</text>
</comment>
<evidence type="ECO:0000256" key="3">
    <source>
        <dbReference type="ARBA" id="ARBA00022452"/>
    </source>
</evidence>
<dbReference type="PANTHER" id="PTHR32552:SF81">
    <property type="entry name" value="TONB-DEPENDENT OUTER MEMBRANE RECEPTOR"/>
    <property type="match status" value="1"/>
</dbReference>
<organism evidence="16 17">
    <name type="scientific">Novosphingobium anseongense</name>
    <dbReference type="NCBI Taxonomy" id="3133436"/>
    <lineage>
        <taxon>Bacteria</taxon>
        <taxon>Pseudomonadati</taxon>
        <taxon>Pseudomonadota</taxon>
        <taxon>Alphaproteobacteria</taxon>
        <taxon>Sphingomonadales</taxon>
        <taxon>Sphingomonadaceae</taxon>
        <taxon>Novosphingobium</taxon>
    </lineage>
</organism>
<keyword evidence="8 12" id="KW-0798">TonB box</keyword>
<keyword evidence="6" id="KW-0408">Iron</keyword>
<comment type="subcellular location">
    <subcellularLocation>
        <location evidence="1 11">Cell outer membrane</location>
        <topology evidence="1 11">Multi-pass membrane protein</topology>
    </subcellularLocation>
</comment>
<evidence type="ECO:0000313" key="17">
    <source>
        <dbReference type="Proteomes" id="UP001361239"/>
    </source>
</evidence>
<dbReference type="SUPFAM" id="SSF56935">
    <property type="entry name" value="Porins"/>
    <property type="match status" value="1"/>
</dbReference>
<dbReference type="Proteomes" id="UP001361239">
    <property type="component" value="Unassembled WGS sequence"/>
</dbReference>
<keyword evidence="2 11" id="KW-0813">Transport</keyword>
<evidence type="ECO:0000256" key="7">
    <source>
        <dbReference type="ARBA" id="ARBA00023065"/>
    </source>
</evidence>
<evidence type="ECO:0000256" key="8">
    <source>
        <dbReference type="ARBA" id="ARBA00023077"/>
    </source>
</evidence>
<keyword evidence="5 11" id="KW-0812">Transmembrane</keyword>
<keyword evidence="17" id="KW-1185">Reference proteome</keyword>
<evidence type="ECO:0000259" key="14">
    <source>
        <dbReference type="Pfam" id="PF00593"/>
    </source>
</evidence>
<keyword evidence="13" id="KW-0732">Signal</keyword>
<evidence type="ECO:0000256" key="9">
    <source>
        <dbReference type="ARBA" id="ARBA00023136"/>
    </source>
</evidence>
<evidence type="ECO:0000256" key="4">
    <source>
        <dbReference type="ARBA" id="ARBA00022496"/>
    </source>
</evidence>
<proteinExistence type="inferred from homology"/>
<evidence type="ECO:0000256" key="6">
    <source>
        <dbReference type="ARBA" id="ARBA00023004"/>
    </source>
</evidence>
<accession>A0ABU8S0X3</accession>
<sequence length="754" mass="79899">MRLFRSTLLISAGAMAIAAVPAHAQSSITATMDDNDVIVVTAQKREQTLIDVPQSISVVSSDLLERSQANSFQDFLSYVPGLQVNQSTPGAGRVVLRGLNTGGVASTVGVYVDETPFGSSTALANGAVLAGDFDTFDIARVEVLRGPQGTLYGASTLGGLIKYVTNEPVLGKVEGRVRAAVETTRGGEASYHGNAVANLPLGDTLALRAAGFYHKNGGWIDSIGTSGSSYTTPITSDVASNINDSESYGGRVSLLFKPSEAFDLRLSAFLQNIRVNAASSVESDPNTLATLYGRQTQSQFSPEFSNVDYRVYNATINADLGFATLTSSTSYATQKQSFRDDATFNLSGLVRALLGAPANEFVLNQKTNNRKWTQEVRLSSHSNDTFEWLIGGFFNDEKGLILQDYAAYTPGTTTAIAFPFVLGHVDITSKYREYAGFANGTLHLGERFDIDFGGRYSHNTQVASQAAAGVLAGNVPVNSNLRSSDNVFTYSVAPKLKFSDRATVYARVAKGYRPGGPNVIAPNAPAGTPASFDPDTAVSYEAGVKGETADRSFALDLSVFHIDWNKIQLLTVVNGFGVNINGSSAKSDGAEFTATLRPTAGFVVSLNGAYTDARLTGDAPALVGGRKGDQLPFTPKYAVSVNPSYDWGLGGDTKAFIGGSLRYLSKQSGGFDATYRTANGRQRQLPSYVTLDLRAGVDFGRFSIEAYARNLTDAEGKTSTGSLTASGLPLNPGGALSTGVIRPRTFGLSLSAQY</sequence>
<evidence type="ECO:0000256" key="5">
    <source>
        <dbReference type="ARBA" id="ARBA00022692"/>
    </source>
</evidence>
<keyword evidence="9 11" id="KW-0472">Membrane</keyword>
<comment type="caution">
    <text evidence="16">The sequence shown here is derived from an EMBL/GenBank/DDBJ whole genome shotgun (WGS) entry which is preliminary data.</text>
</comment>
<dbReference type="RefSeq" id="WP_339588943.1">
    <property type="nucleotide sequence ID" value="NZ_JBBHJZ010000005.1"/>
</dbReference>
<evidence type="ECO:0000256" key="10">
    <source>
        <dbReference type="ARBA" id="ARBA00023237"/>
    </source>
</evidence>
<dbReference type="InterPro" id="IPR039426">
    <property type="entry name" value="TonB-dep_rcpt-like"/>
</dbReference>
<feature type="chain" id="PRO_5046081110" evidence="13">
    <location>
        <begin position="25"/>
        <end position="754"/>
    </location>
</feature>
<keyword evidence="3 11" id="KW-1134">Transmembrane beta strand</keyword>